<dbReference type="KEGG" id="alq:C7Y71_003880"/>
<accession>A0A5P8E5L9</accession>
<evidence type="ECO:0000259" key="1">
    <source>
        <dbReference type="Pfam" id="PF12705"/>
    </source>
</evidence>
<dbReference type="InterPro" id="IPR038726">
    <property type="entry name" value="PDDEXK_AddAB-type"/>
</dbReference>
<dbReference type="Pfam" id="PF12705">
    <property type="entry name" value="PDDEXK_1"/>
    <property type="match status" value="1"/>
</dbReference>
<keyword evidence="3" id="KW-1185">Reference proteome</keyword>
<evidence type="ECO:0000313" key="2">
    <source>
        <dbReference type="EMBL" id="QFQ12228.1"/>
    </source>
</evidence>
<dbReference type="OrthoDB" id="9762792at2"/>
<evidence type="ECO:0000313" key="3">
    <source>
        <dbReference type="Proteomes" id="UP000249375"/>
    </source>
</evidence>
<dbReference type="AlphaFoldDB" id="A0A5P8E5L9"/>
<proteinExistence type="predicted"/>
<dbReference type="EMBL" id="CP033459">
    <property type="protein sequence ID" value="QFQ12228.1"/>
    <property type="molecule type" value="Genomic_DNA"/>
</dbReference>
<protein>
    <submittedName>
        <fullName evidence="2">PD-(D/E)XK nuclease family protein</fullName>
    </submittedName>
</protein>
<dbReference type="InterPro" id="IPR011604">
    <property type="entry name" value="PDDEXK-like_dom_sf"/>
</dbReference>
<name>A0A5P8E5L9_9BACT</name>
<dbReference type="Proteomes" id="UP000249375">
    <property type="component" value="Chromosome"/>
</dbReference>
<organism evidence="2 3">
    <name type="scientific">Pseudoprevotella muciniphila</name>
    <dbReference type="NCBI Taxonomy" id="2133944"/>
    <lineage>
        <taxon>Bacteria</taxon>
        <taxon>Pseudomonadati</taxon>
        <taxon>Bacteroidota</taxon>
        <taxon>Bacteroidia</taxon>
        <taxon>Bacteroidales</taxon>
        <taxon>Prevotellaceae</taxon>
        <taxon>Pseudoprevotella</taxon>
    </lineage>
</organism>
<feature type="domain" description="PD-(D/E)XK endonuclease-like" evidence="1">
    <location>
        <begin position="619"/>
        <end position="932"/>
    </location>
</feature>
<reference evidence="2 3" key="1">
    <citation type="submission" date="2018-11" db="EMBL/GenBank/DDBJ databases">
        <authorList>
            <person name="Na S.W."/>
            <person name="Baik M."/>
        </authorList>
    </citation>
    <scope>NUCLEOTIDE SEQUENCE [LARGE SCALE GENOMIC DNA]</scope>
    <source>
        <strain evidence="2 3">E39</strain>
    </source>
</reference>
<dbReference type="Gene3D" id="3.40.50.300">
    <property type="entry name" value="P-loop containing nucleotide triphosphate hydrolases"/>
    <property type="match status" value="1"/>
</dbReference>
<dbReference type="Gene3D" id="3.90.320.10">
    <property type="match status" value="1"/>
</dbReference>
<sequence length="941" mass="107305">MKPFLKYVAEDLKQRYGNDLSRLMVVFPNRRASLFMNEYLVEGSGETLWAPQYSSIADLFLRMSDLRPVDKIEAVCRLYRIFCSATGREDGKDDTLDLFYGWGERMVADFDDVDKHLADARQLFSNVHDLTQLESNDFLTDEQRSAVEHFFGVAPDDMDALRRAFLALWEKMYDIYAAFRKELADNGLGTEGQILRHVAERLMAGDETVMHRLQQAETFVFVGFNVLNEVELALFRRLKKDGRALFYWDYDAYYIGGDRAGEGCVANHEAGIFLRKNLAEFPNALTDERAFHNFIPEDSEEKDIELVASPSDNAQARSVAEWLRDSDNLDADDEKRTAVVLCNEMLLQPVLHSLPETVKAVNVTKGYPLSHTEAFAFVDKRLGELLREDVKTGKSDHADVLQRVAEDLTEALFDKPAETTDASREDIFRTLHSEALFQTYKTVVRFQRLVTEGYLNVEDTTLRRLVKAVLKLTTVPFHGEPAEGVQVMGVLETRNLDFEHVVMLSVNEGDMPRVAQDNSFIPHFLRVAYGLTTPQHQTAIFAYYFYRLLSRARKVRLVYNNATDGTRKKEPSRFISQMLVEARHLRPRHYTIKSAPSVPTALPSDIEKPKGMADRFDKMSPTALKTYFKCQRMFHFKYILRLPEPQQDEGIISANQFGSVFHSAAELIYKDFNGRQVTQEDLISLSRDDNRLNDYICRGFDAVAEDNRKHNEKEVVYTDLVAGIIREYLKKMLNNDAEIAPLRIIALEREKSYVTLTVSAGGNTRQVKIGGVIDRLDTLVHKGREVVRVVDYKTGTMRAYNPKDDAAAVEDLFDSEKGNSQPLDVFQTFIYGLAVEEMAASNDAATADIRPLNGRGIVPALYYTREAGKNNAKMEHGYLVADQFAKDGTAQRFRERLTALVEEIFDERRPFAAPTKKQQDAHCERCPFRPLCYLGEGERQA</sequence>
<gene>
    <name evidence="2" type="ORF">C7Y71_003880</name>
</gene>
<dbReference type="SUPFAM" id="SSF52540">
    <property type="entry name" value="P-loop containing nucleoside triphosphate hydrolases"/>
    <property type="match status" value="1"/>
</dbReference>
<dbReference type="InterPro" id="IPR027417">
    <property type="entry name" value="P-loop_NTPase"/>
</dbReference>
<dbReference type="RefSeq" id="WP_111898406.1">
    <property type="nucleotide sequence ID" value="NZ_CP033459.1"/>
</dbReference>